<feature type="compositionally biased region" description="Low complexity" evidence="2">
    <location>
        <begin position="346"/>
        <end position="363"/>
    </location>
</feature>
<dbReference type="EMBL" id="KN822942">
    <property type="protein sequence ID" value="KIO34806.1"/>
    <property type="molecule type" value="Genomic_DNA"/>
</dbReference>
<dbReference type="Pfam" id="PF00134">
    <property type="entry name" value="Cyclin_N"/>
    <property type="match status" value="1"/>
</dbReference>
<dbReference type="GO" id="GO:0016538">
    <property type="term" value="F:cyclin-dependent protein serine/threonine kinase regulator activity"/>
    <property type="evidence" value="ECO:0007669"/>
    <property type="project" value="InterPro"/>
</dbReference>
<reference evidence="5" key="2">
    <citation type="submission" date="2015-01" db="EMBL/GenBank/DDBJ databases">
        <title>Evolutionary Origins and Diversification of the Mycorrhizal Mutualists.</title>
        <authorList>
            <consortium name="DOE Joint Genome Institute"/>
            <consortium name="Mycorrhizal Genomics Consortium"/>
            <person name="Kohler A."/>
            <person name="Kuo A."/>
            <person name="Nagy L.G."/>
            <person name="Floudas D."/>
            <person name="Copeland A."/>
            <person name="Barry K.W."/>
            <person name="Cichocki N."/>
            <person name="Veneault-Fourrey C."/>
            <person name="LaButti K."/>
            <person name="Lindquist E.A."/>
            <person name="Lipzen A."/>
            <person name="Lundell T."/>
            <person name="Morin E."/>
            <person name="Murat C."/>
            <person name="Riley R."/>
            <person name="Ohm R."/>
            <person name="Sun H."/>
            <person name="Tunlid A."/>
            <person name="Henrissat B."/>
            <person name="Grigoriev I.V."/>
            <person name="Hibbett D.S."/>
            <person name="Martin F."/>
        </authorList>
    </citation>
    <scope>NUCLEOTIDE SEQUENCE [LARGE SCALE GENOMIC DNA]</scope>
    <source>
        <strain evidence="5">MUT 4182</strain>
    </source>
</reference>
<keyword evidence="5" id="KW-1185">Reference proteome</keyword>
<dbReference type="InterPro" id="IPR013763">
    <property type="entry name" value="Cyclin-like_dom"/>
</dbReference>
<reference evidence="4 5" key="1">
    <citation type="submission" date="2014-04" db="EMBL/GenBank/DDBJ databases">
        <authorList>
            <consortium name="DOE Joint Genome Institute"/>
            <person name="Kuo A."/>
            <person name="Girlanda M."/>
            <person name="Perotto S."/>
            <person name="Kohler A."/>
            <person name="Nagy L.G."/>
            <person name="Floudas D."/>
            <person name="Copeland A."/>
            <person name="Barry K.W."/>
            <person name="Cichocki N."/>
            <person name="Veneault-Fourrey C."/>
            <person name="LaButti K."/>
            <person name="Lindquist E.A."/>
            <person name="Lipzen A."/>
            <person name="Lundell T."/>
            <person name="Morin E."/>
            <person name="Murat C."/>
            <person name="Sun H."/>
            <person name="Tunlid A."/>
            <person name="Henrissat B."/>
            <person name="Grigoriev I.V."/>
            <person name="Hibbett D.S."/>
            <person name="Martin F."/>
            <person name="Nordberg H.P."/>
            <person name="Cantor M.N."/>
            <person name="Hua S.X."/>
        </authorList>
    </citation>
    <scope>NUCLEOTIDE SEQUENCE [LARGE SCALE GENOMIC DNA]</scope>
    <source>
        <strain evidence="4 5">MUT 4182</strain>
    </source>
</reference>
<feature type="compositionally biased region" description="Polar residues" evidence="2">
    <location>
        <begin position="411"/>
        <end position="426"/>
    </location>
</feature>
<gene>
    <name evidence="4" type="ORF">M407DRAFT_90235</name>
</gene>
<protein>
    <recommendedName>
        <fullName evidence="3">Cyclin-like domain-containing protein</fullName>
    </recommendedName>
</protein>
<dbReference type="PANTHER" id="PTHR10026">
    <property type="entry name" value="CYCLIN"/>
    <property type="match status" value="1"/>
</dbReference>
<proteinExistence type="inferred from homology"/>
<evidence type="ECO:0000259" key="3">
    <source>
        <dbReference type="SMART" id="SM00385"/>
    </source>
</evidence>
<feature type="compositionally biased region" description="Polar residues" evidence="2">
    <location>
        <begin position="364"/>
        <end position="377"/>
    </location>
</feature>
<dbReference type="InterPro" id="IPR036915">
    <property type="entry name" value="Cyclin-like_sf"/>
</dbReference>
<feature type="region of interest" description="Disordered" evidence="2">
    <location>
        <begin position="226"/>
        <end position="278"/>
    </location>
</feature>
<dbReference type="CDD" id="cd20546">
    <property type="entry name" value="CYCLIN_SpCG1C_ScCTK2-like_rpt2"/>
    <property type="match status" value="1"/>
</dbReference>
<dbReference type="GO" id="GO:0006357">
    <property type="term" value="P:regulation of transcription by RNA polymerase II"/>
    <property type="evidence" value="ECO:0007669"/>
    <property type="project" value="InterPro"/>
</dbReference>
<name>A0A0C3QXH5_9AGAM</name>
<dbReference type="STRING" id="1051891.A0A0C3QXH5"/>
<dbReference type="AlphaFoldDB" id="A0A0C3QXH5"/>
<accession>A0A0C3QXH5</accession>
<evidence type="ECO:0000256" key="2">
    <source>
        <dbReference type="SAM" id="MobiDB-lite"/>
    </source>
</evidence>
<dbReference type="InterPro" id="IPR006671">
    <property type="entry name" value="Cyclin_N"/>
</dbReference>
<comment type="similarity">
    <text evidence="1">Belongs to the cyclin family.</text>
</comment>
<dbReference type="SUPFAM" id="SSF47954">
    <property type="entry name" value="Cyclin-like"/>
    <property type="match status" value="2"/>
</dbReference>
<evidence type="ECO:0000313" key="4">
    <source>
        <dbReference type="EMBL" id="KIO34806.1"/>
    </source>
</evidence>
<dbReference type="Proteomes" id="UP000054248">
    <property type="component" value="Unassembled WGS sequence"/>
</dbReference>
<feature type="compositionally biased region" description="Low complexity" evidence="2">
    <location>
        <begin position="254"/>
        <end position="266"/>
    </location>
</feature>
<dbReference type="Gene3D" id="1.10.472.10">
    <property type="entry name" value="Cyclin-like"/>
    <property type="match status" value="2"/>
</dbReference>
<keyword evidence="1" id="KW-0195">Cyclin</keyword>
<feature type="compositionally biased region" description="Polar residues" evidence="2">
    <location>
        <begin position="226"/>
        <end position="236"/>
    </location>
</feature>
<dbReference type="InterPro" id="IPR043198">
    <property type="entry name" value="Cyclin/Ssn8"/>
</dbReference>
<feature type="region of interest" description="Disordered" evidence="2">
    <location>
        <begin position="346"/>
        <end position="426"/>
    </location>
</feature>
<organism evidence="4 5">
    <name type="scientific">Tulasnella calospora MUT 4182</name>
    <dbReference type="NCBI Taxonomy" id="1051891"/>
    <lineage>
        <taxon>Eukaryota</taxon>
        <taxon>Fungi</taxon>
        <taxon>Dikarya</taxon>
        <taxon>Basidiomycota</taxon>
        <taxon>Agaricomycotina</taxon>
        <taxon>Agaricomycetes</taxon>
        <taxon>Cantharellales</taxon>
        <taxon>Tulasnellaceae</taxon>
        <taxon>Tulasnella</taxon>
    </lineage>
</organism>
<feature type="domain" description="Cyclin-like" evidence="3">
    <location>
        <begin position="41"/>
        <end position="139"/>
    </location>
</feature>
<dbReference type="HOGENOM" id="CLU_644344_0_0_1"/>
<evidence type="ECO:0000313" key="5">
    <source>
        <dbReference type="Proteomes" id="UP000054248"/>
    </source>
</evidence>
<dbReference type="OrthoDB" id="25002at2759"/>
<dbReference type="SMART" id="SM00385">
    <property type="entry name" value="CYCLIN"/>
    <property type="match status" value="1"/>
</dbReference>
<sequence>MASAAEQQWMFEISHFQHTPARILDNMPATQELKARQEGVHYLLRCGNSLRLRSHVLSAASTYFHRFYMRWSIGPSGYDKIIVAAACLFLASKVEESTRKLRDVAQICFMKWTGKGPDDLAAADPWMDRILNYENRLLEALCFDIAVSHPHEYLADAFGGGVRDASRWYWRGPLANKDMVDRGLYQLAWSVANDSLRTPVCLFWESRLIACAAYLIAFTTISSSENPGQVTTSPGQQDDPFETPSFGHIKDGNTALGSSPSATASGPSGGLEAQEPGHQSGRCLTFEELLSRNTQVGPWMEAFGVVDADLGDLSDVIGNILELYNFAGQPGIAEVLRVGPPRSYTSLSGLPQSSLPPQSITTSNSSPALTLASNTTPMHRAAEDSAQDFVEPAEDQGDGSIPLAPAPNPFIISSNGGSSANTDMER</sequence>
<evidence type="ECO:0000256" key="1">
    <source>
        <dbReference type="RuleBase" id="RU000383"/>
    </source>
</evidence>